<comment type="caution">
    <text evidence="2">The sequence shown here is derived from an EMBL/GenBank/DDBJ whole genome shotgun (WGS) entry which is preliminary data.</text>
</comment>
<feature type="transmembrane region" description="Helical" evidence="1">
    <location>
        <begin position="45"/>
        <end position="66"/>
    </location>
</feature>
<evidence type="ECO:0000313" key="3">
    <source>
        <dbReference type="Proteomes" id="UP001500831"/>
    </source>
</evidence>
<feature type="transmembrane region" description="Helical" evidence="1">
    <location>
        <begin position="166"/>
        <end position="190"/>
    </location>
</feature>
<protein>
    <submittedName>
        <fullName evidence="2">DoxX family membrane protein</fullName>
    </submittedName>
</protein>
<feature type="transmembrane region" description="Helical" evidence="1">
    <location>
        <begin position="113"/>
        <end position="130"/>
    </location>
</feature>
<dbReference type="EMBL" id="BAAAVI010000035">
    <property type="protein sequence ID" value="GAA2883607.1"/>
    <property type="molecule type" value="Genomic_DNA"/>
</dbReference>
<accession>A0ABN3W303</accession>
<keyword evidence="1" id="KW-0812">Transmembrane</keyword>
<dbReference type="RefSeq" id="WP_344975383.1">
    <property type="nucleotide sequence ID" value="NZ_BAAAVI010000035.1"/>
</dbReference>
<feature type="transmembrane region" description="Helical" evidence="1">
    <location>
        <begin position="137"/>
        <end position="154"/>
    </location>
</feature>
<evidence type="ECO:0000256" key="1">
    <source>
        <dbReference type="SAM" id="Phobius"/>
    </source>
</evidence>
<evidence type="ECO:0000313" key="2">
    <source>
        <dbReference type="EMBL" id="GAA2883607.1"/>
    </source>
</evidence>
<sequence>MAIIEGRHANGRTNEIPQGVGGEIRRATPIGPVAETGRQEGGVRAAARVWAVTRIALGWVFLWAFLDKTFGWGFATPAERAWVNGGSPTTGFLKGTGENALGGFFSGLAGQPWVDWLFMLGLLGVGGALVLGAGMRIAAAAGGLMLVLMWAAELPLATNPFMDEHIIYAVVLVGLVLVKAGDTFGIGGWWGRTALVRRFPVLK</sequence>
<proteinExistence type="predicted"/>
<dbReference type="Proteomes" id="UP001500831">
    <property type="component" value="Unassembled WGS sequence"/>
</dbReference>
<gene>
    <name evidence="2" type="ORF">GCM10010517_46860</name>
</gene>
<reference evidence="2 3" key="1">
    <citation type="journal article" date="2019" name="Int. J. Syst. Evol. Microbiol.">
        <title>The Global Catalogue of Microorganisms (GCM) 10K type strain sequencing project: providing services to taxonomists for standard genome sequencing and annotation.</title>
        <authorList>
            <consortium name="The Broad Institute Genomics Platform"/>
            <consortium name="The Broad Institute Genome Sequencing Center for Infectious Disease"/>
            <person name="Wu L."/>
            <person name="Ma J."/>
        </authorList>
    </citation>
    <scope>NUCLEOTIDE SEQUENCE [LARGE SCALE GENOMIC DNA]</scope>
    <source>
        <strain evidence="2 3">JCM 6242</strain>
    </source>
</reference>
<keyword evidence="1" id="KW-1133">Transmembrane helix</keyword>
<keyword evidence="1" id="KW-0472">Membrane</keyword>
<keyword evidence="3" id="KW-1185">Reference proteome</keyword>
<name>A0ABN3W303_9ACTN</name>
<organism evidence="2 3">
    <name type="scientific">Streptosporangium fragile</name>
    <dbReference type="NCBI Taxonomy" id="46186"/>
    <lineage>
        <taxon>Bacteria</taxon>
        <taxon>Bacillati</taxon>
        <taxon>Actinomycetota</taxon>
        <taxon>Actinomycetes</taxon>
        <taxon>Streptosporangiales</taxon>
        <taxon>Streptosporangiaceae</taxon>
        <taxon>Streptosporangium</taxon>
    </lineage>
</organism>